<dbReference type="RefSeq" id="WP_004837445.1">
    <property type="nucleotide sequence ID" value="NZ_BBTD01000069.1"/>
</dbReference>
<dbReference type="AlphaFoldDB" id="A0A1S2FQ90"/>
<comment type="caution">
    <text evidence="1">The sequence shown here is derived from an EMBL/GenBank/DDBJ whole genome shotgun (WGS) entry which is preliminary data.</text>
</comment>
<evidence type="ECO:0000313" key="2">
    <source>
        <dbReference type="Proteomes" id="UP000269597"/>
    </source>
</evidence>
<proteinExistence type="predicted"/>
<accession>A0A1S2FQ90</accession>
<reference evidence="1 2" key="1">
    <citation type="submission" date="2018-10" db="EMBL/GenBank/DDBJ databases">
        <title>GWAS and RNA-Seq identify cryptic mechanisms of antimicrobial resistance in Acinetobacter baumannii.</title>
        <authorList>
            <person name="Sahl J.W."/>
        </authorList>
    </citation>
    <scope>NUCLEOTIDE SEQUENCE [LARGE SCALE GENOMIC DNA]</scope>
    <source>
        <strain evidence="1 2">TG31299</strain>
    </source>
</reference>
<gene>
    <name evidence="1" type="ORF">EA722_17495</name>
</gene>
<dbReference type="Proteomes" id="UP000269597">
    <property type="component" value="Unassembled WGS sequence"/>
</dbReference>
<protein>
    <submittedName>
        <fullName evidence="1">Uncharacterized protein</fullName>
    </submittedName>
</protein>
<dbReference type="EMBL" id="RFBY01000087">
    <property type="protein sequence ID" value="RSP70292.1"/>
    <property type="molecule type" value="Genomic_DNA"/>
</dbReference>
<name>A0A1S2FQ90_ACIBA</name>
<sequence length="70" mass="8238">MKIEELDDQELYELAQSVIGCRISLRSSGKVPEDDREDLALQLQSLFELNRAELIQTIQIHSYKYRKEKL</sequence>
<evidence type="ECO:0000313" key="1">
    <source>
        <dbReference type="EMBL" id="RSP70292.1"/>
    </source>
</evidence>
<organism evidence="1 2">
    <name type="scientific">Acinetobacter baumannii</name>
    <dbReference type="NCBI Taxonomy" id="470"/>
    <lineage>
        <taxon>Bacteria</taxon>
        <taxon>Pseudomonadati</taxon>
        <taxon>Pseudomonadota</taxon>
        <taxon>Gammaproteobacteria</taxon>
        <taxon>Moraxellales</taxon>
        <taxon>Moraxellaceae</taxon>
        <taxon>Acinetobacter</taxon>
        <taxon>Acinetobacter calcoaceticus/baumannii complex</taxon>
    </lineage>
</organism>